<dbReference type="GeneID" id="30991386"/>
<dbReference type="RefSeq" id="XP_020068119.1">
    <property type="nucleotide sequence ID" value="XM_020216990.1"/>
</dbReference>
<sequence>MTGTAPGPDQDTMSTSDISHPSQHPENLEYTLIDCQYVDVQPCEVPSSEAETVSSIDSSDKKETVDLDEEISRKLSAVTISEPIESEDSVELRRKRAMIHDRLNKSDSNDHLTKCIKHLFSNMDSLDADAKADRVLGVMFPNLSCEMLESVITGKNCTIYRRTAIINAIIHENDINDEFFLLCIAAAYGGRKGIERFQKKWNIDLSFEKLSLCNRDQQDGLKGLVIVYLSIIGHVLIYMRSYRKGRSYFNKRINRLSTREVTLQEIGRVTIWSPVIFDISTPHNPRKIKKRRLREYETSTFPFNRDIVDEIIKALFGRQVNYM</sequence>
<evidence type="ECO:0000313" key="3">
    <source>
        <dbReference type="EMBL" id="ODV71080.1"/>
    </source>
</evidence>
<feature type="compositionally biased region" description="Polar residues" evidence="1">
    <location>
        <begin position="11"/>
        <end position="25"/>
    </location>
</feature>
<protein>
    <submittedName>
        <fullName evidence="3">Uncharacterized protein</fullName>
    </submittedName>
</protein>
<feature type="region of interest" description="Disordered" evidence="1">
    <location>
        <begin position="1"/>
        <end position="26"/>
    </location>
</feature>
<keyword evidence="2" id="KW-1133">Transmembrane helix</keyword>
<reference evidence="3 4" key="1">
    <citation type="journal article" date="2016" name="Proc. Natl. Acad. Sci. U.S.A.">
        <title>Comparative genomics of biotechnologically important yeasts.</title>
        <authorList>
            <person name="Riley R."/>
            <person name="Haridas S."/>
            <person name="Wolfe K.H."/>
            <person name="Lopes M.R."/>
            <person name="Hittinger C.T."/>
            <person name="Goeker M."/>
            <person name="Salamov A.A."/>
            <person name="Wisecaver J.H."/>
            <person name="Long T.M."/>
            <person name="Calvey C.H."/>
            <person name="Aerts A.L."/>
            <person name="Barry K.W."/>
            <person name="Choi C."/>
            <person name="Clum A."/>
            <person name="Coughlan A.Y."/>
            <person name="Deshpande S."/>
            <person name="Douglass A.P."/>
            <person name="Hanson S.J."/>
            <person name="Klenk H.-P."/>
            <person name="LaButti K.M."/>
            <person name="Lapidus A."/>
            <person name="Lindquist E.A."/>
            <person name="Lipzen A.M."/>
            <person name="Meier-Kolthoff J.P."/>
            <person name="Ohm R.A."/>
            <person name="Otillar R.P."/>
            <person name="Pangilinan J.L."/>
            <person name="Peng Y."/>
            <person name="Rokas A."/>
            <person name="Rosa C.A."/>
            <person name="Scheuner C."/>
            <person name="Sibirny A.A."/>
            <person name="Slot J.C."/>
            <person name="Stielow J.B."/>
            <person name="Sun H."/>
            <person name="Kurtzman C.P."/>
            <person name="Blackwell M."/>
            <person name="Grigoriev I.V."/>
            <person name="Jeffries T.W."/>
        </authorList>
    </citation>
    <scope>NUCLEOTIDE SEQUENCE [LARGE SCALE GENOMIC DNA]</scope>
    <source>
        <strain evidence="4">ATCC 18201 / CBS 1600 / BCRC 20928 / JCM 3617 / NBRC 0987 / NRRL Y-1542</strain>
    </source>
</reference>
<organism evidence="3 4">
    <name type="scientific">Cyberlindnera jadinii (strain ATCC 18201 / CBS 1600 / BCRC 20928 / JCM 3617 / NBRC 0987 / NRRL Y-1542)</name>
    <name type="common">Torula yeast</name>
    <name type="synonym">Candida utilis</name>
    <dbReference type="NCBI Taxonomy" id="983966"/>
    <lineage>
        <taxon>Eukaryota</taxon>
        <taxon>Fungi</taxon>
        <taxon>Dikarya</taxon>
        <taxon>Ascomycota</taxon>
        <taxon>Saccharomycotina</taxon>
        <taxon>Saccharomycetes</taxon>
        <taxon>Phaffomycetales</taxon>
        <taxon>Phaffomycetaceae</taxon>
        <taxon>Cyberlindnera</taxon>
    </lineage>
</organism>
<dbReference type="EMBL" id="KV453945">
    <property type="protein sequence ID" value="ODV71080.1"/>
    <property type="molecule type" value="Genomic_DNA"/>
</dbReference>
<evidence type="ECO:0000256" key="2">
    <source>
        <dbReference type="SAM" id="Phobius"/>
    </source>
</evidence>
<proteinExistence type="predicted"/>
<accession>A0A1E4RV03</accession>
<feature type="compositionally biased region" description="Basic and acidic residues" evidence="1">
    <location>
        <begin position="58"/>
        <end position="67"/>
    </location>
</feature>
<keyword evidence="2" id="KW-0472">Membrane</keyword>
<dbReference type="Proteomes" id="UP000094389">
    <property type="component" value="Unassembled WGS sequence"/>
</dbReference>
<gene>
    <name evidence="3" type="ORF">CYBJADRAFT_180462</name>
</gene>
<keyword evidence="4" id="KW-1185">Reference proteome</keyword>
<dbReference type="OrthoDB" id="3980979at2759"/>
<feature type="transmembrane region" description="Helical" evidence="2">
    <location>
        <begin position="220"/>
        <end position="239"/>
    </location>
</feature>
<feature type="region of interest" description="Disordered" evidence="1">
    <location>
        <begin position="48"/>
        <end position="67"/>
    </location>
</feature>
<evidence type="ECO:0000313" key="4">
    <source>
        <dbReference type="Proteomes" id="UP000094389"/>
    </source>
</evidence>
<name>A0A1E4RV03_CYBJN</name>
<keyword evidence="2" id="KW-0812">Transmembrane</keyword>
<evidence type="ECO:0000256" key="1">
    <source>
        <dbReference type="SAM" id="MobiDB-lite"/>
    </source>
</evidence>
<dbReference type="AlphaFoldDB" id="A0A1E4RV03"/>